<evidence type="ECO:0000313" key="2">
    <source>
        <dbReference type="Proteomes" id="UP001500390"/>
    </source>
</evidence>
<evidence type="ECO:0000313" key="1">
    <source>
        <dbReference type="EMBL" id="GAA4391753.1"/>
    </source>
</evidence>
<evidence type="ECO:0008006" key="3">
    <source>
        <dbReference type="Google" id="ProtNLM"/>
    </source>
</evidence>
<sequence>MLRDVVRIYLDTLTEREFDGPLLALLDARGFKDVHFIHGAFEFGKDVLAKRVDPETGEVHQYLIQSKAGDIGMPEWRGVRPQLDECQYNTIGHPSFDPNLPRVAVLVTTGRLKGAAPADAAEYRKAAAARGDALVEIWENSDLIDWMLDDPTVGVAGGALEVDLLKMVTSILDKGVNDRRIESYGRRWLAKEGSSLRATIESAILVNTLLRVRRLDLAMSVALQLVRCAEQDALAPEGLQQAARRLVCSLASQVRDQMDPLLDDPLDVARYLRSEPALLTYPVICCRAAEAVALGLAVAREQGDSAGVEAFQRTLRLLAQLPGAARPVSDLFASSVIATTLLLSTYDHDGAVEYLRRVAKWVLDRHDEAMSGLGLAGLGEDEEVTAARLLGGSLSSTTLDRRPASYLATAVLDLALFLDARALFEAVRESIAALRIVPEATAADEATAQWTRGGEQVWPVPRVDFLPFEAQVEAERAQPPVDAVTALLLTAACRSRHYPGGWAGLATAQSLPASVNEAPS</sequence>
<proteinExistence type="predicted"/>
<dbReference type="Proteomes" id="UP001500390">
    <property type="component" value="Unassembled WGS sequence"/>
</dbReference>
<accession>A0ABP8JJB1</accession>
<reference evidence="2" key="1">
    <citation type="journal article" date="2019" name="Int. J. Syst. Evol. Microbiol.">
        <title>The Global Catalogue of Microorganisms (GCM) 10K type strain sequencing project: providing services to taxonomists for standard genome sequencing and annotation.</title>
        <authorList>
            <consortium name="The Broad Institute Genomics Platform"/>
            <consortium name="The Broad Institute Genome Sequencing Center for Infectious Disease"/>
            <person name="Wu L."/>
            <person name="Ma J."/>
        </authorList>
    </citation>
    <scope>NUCLEOTIDE SEQUENCE [LARGE SCALE GENOMIC DNA]</scope>
    <source>
        <strain evidence="2">JCM 17738</strain>
    </source>
</reference>
<protein>
    <recommendedName>
        <fullName evidence="3">Restriction endonuclease type IV Mrr domain-containing protein</fullName>
    </recommendedName>
</protein>
<comment type="caution">
    <text evidence="1">The sequence shown here is derived from an EMBL/GenBank/DDBJ whole genome shotgun (WGS) entry which is preliminary data.</text>
</comment>
<keyword evidence="2" id="KW-1185">Reference proteome</keyword>
<dbReference type="EMBL" id="BAABFX010000019">
    <property type="protein sequence ID" value="GAA4391753.1"/>
    <property type="molecule type" value="Genomic_DNA"/>
</dbReference>
<name>A0ABP8JJB1_9MICO</name>
<gene>
    <name evidence="1" type="ORF">GCM10023153_10110</name>
</gene>
<dbReference type="RefSeq" id="WP_159901057.1">
    <property type="nucleotide sequence ID" value="NZ_BAABFX010000019.1"/>
</dbReference>
<organism evidence="1 2">
    <name type="scientific">Ornithinibacter aureus</name>
    <dbReference type="NCBI Taxonomy" id="622664"/>
    <lineage>
        <taxon>Bacteria</taxon>
        <taxon>Bacillati</taxon>
        <taxon>Actinomycetota</taxon>
        <taxon>Actinomycetes</taxon>
        <taxon>Micrococcales</taxon>
        <taxon>Intrasporangiaceae</taxon>
        <taxon>Ornithinibacter</taxon>
    </lineage>
</organism>